<accession>A0ABP1AF18</accession>
<dbReference type="SMART" id="SM00382">
    <property type="entry name" value="AAA"/>
    <property type="match status" value="1"/>
</dbReference>
<dbReference type="InterPro" id="IPR015856">
    <property type="entry name" value="ABC_transpr_CbiO/EcfA_su"/>
</dbReference>
<dbReference type="Pfam" id="PF00005">
    <property type="entry name" value="ABC_tran"/>
    <property type="match status" value="1"/>
</dbReference>
<evidence type="ECO:0000256" key="3">
    <source>
        <dbReference type="ARBA" id="ARBA00022840"/>
    </source>
</evidence>
<dbReference type="PANTHER" id="PTHR43553">
    <property type="entry name" value="HEAVY METAL TRANSPORTER"/>
    <property type="match status" value="1"/>
</dbReference>
<dbReference type="InterPro" id="IPR027417">
    <property type="entry name" value="P-loop_NTPase"/>
</dbReference>
<dbReference type="InterPro" id="IPR003439">
    <property type="entry name" value="ABC_transporter-like_ATP-bd"/>
</dbReference>
<evidence type="ECO:0000256" key="2">
    <source>
        <dbReference type="ARBA" id="ARBA00022741"/>
    </source>
</evidence>
<keyword evidence="1" id="KW-0813">Transport</keyword>
<evidence type="ECO:0000313" key="5">
    <source>
        <dbReference type="EMBL" id="CAK9861098.1"/>
    </source>
</evidence>
<dbReference type="Gene3D" id="3.40.50.300">
    <property type="entry name" value="P-loop containing nucleotide triphosphate hydrolases"/>
    <property type="match status" value="1"/>
</dbReference>
<protein>
    <recommendedName>
        <fullName evidence="4">ABC transporter domain-containing protein</fullName>
    </recommendedName>
</protein>
<dbReference type="SUPFAM" id="SSF52540">
    <property type="entry name" value="P-loop containing nucleoside triphosphate hydrolases"/>
    <property type="match status" value="1"/>
</dbReference>
<dbReference type="PANTHER" id="PTHR43553:SF1">
    <property type="entry name" value="ABC TRANSPORTER I FAMILY MEMBER 11, CHLOROPLASTIC"/>
    <property type="match status" value="1"/>
</dbReference>
<dbReference type="EMBL" id="OZ023712">
    <property type="protein sequence ID" value="CAK9861098.1"/>
    <property type="molecule type" value="Genomic_DNA"/>
</dbReference>
<evidence type="ECO:0000313" key="6">
    <source>
        <dbReference type="Proteomes" id="UP001497522"/>
    </source>
</evidence>
<organism evidence="5 6">
    <name type="scientific">Sphagnum jensenii</name>
    <dbReference type="NCBI Taxonomy" id="128206"/>
    <lineage>
        <taxon>Eukaryota</taxon>
        <taxon>Viridiplantae</taxon>
        <taxon>Streptophyta</taxon>
        <taxon>Embryophyta</taxon>
        <taxon>Bryophyta</taxon>
        <taxon>Sphagnophytina</taxon>
        <taxon>Sphagnopsida</taxon>
        <taxon>Sphagnales</taxon>
        <taxon>Sphagnaceae</taxon>
        <taxon>Sphagnum</taxon>
    </lineage>
</organism>
<feature type="domain" description="ABC transporter" evidence="4">
    <location>
        <begin position="107"/>
        <end position="329"/>
    </location>
</feature>
<keyword evidence="2" id="KW-0547">Nucleotide-binding</keyword>
<keyword evidence="3" id="KW-0067">ATP-binding</keyword>
<dbReference type="CDD" id="cd03225">
    <property type="entry name" value="ABC_cobalt_CbiO_domain1"/>
    <property type="match status" value="1"/>
</dbReference>
<evidence type="ECO:0000256" key="1">
    <source>
        <dbReference type="ARBA" id="ARBA00022448"/>
    </source>
</evidence>
<evidence type="ECO:0000259" key="4">
    <source>
        <dbReference type="PROSITE" id="PS50893"/>
    </source>
</evidence>
<reference evidence="5" key="1">
    <citation type="submission" date="2024-03" db="EMBL/GenBank/DDBJ databases">
        <authorList>
            <consortium name="ELIXIR-Norway"/>
            <consortium name="Elixir Norway"/>
        </authorList>
    </citation>
    <scope>NUCLEOTIDE SEQUENCE</scope>
</reference>
<gene>
    <name evidence="5" type="ORF">CSSPJE1EN2_LOCUS4093</name>
</gene>
<name>A0ABP1AF18_9BRYO</name>
<dbReference type="InterPro" id="IPR003593">
    <property type="entry name" value="AAA+_ATPase"/>
</dbReference>
<dbReference type="Proteomes" id="UP001497522">
    <property type="component" value="Chromosome 11"/>
</dbReference>
<proteinExistence type="predicted"/>
<dbReference type="PROSITE" id="PS50893">
    <property type="entry name" value="ABC_TRANSPORTER_2"/>
    <property type="match status" value="1"/>
</dbReference>
<sequence length="329" mass="36878">MHPLPQLPIFKASSLASILKLPDYYNHETGVYYRNPSSVDSFSKLHHSREESAEKVKCSQGLHWRRRRRRRMMTMMKKVVICQAALTHTGVVDNDGKTTPNSAHPFVQVEGVSYRPPGTQLNLLNNVSLSLPDKSLGLIYGRSGSGKTTLLQVLAGLATPTEGSIRIGRDSCERSLASQAGIVFQFPERYFLADTVLEELTFGWSRRAEDMLLRQQLAMRLQAAVFAVGMADIPFDKNPRTLSDGYKRRLALAVQLVRMPDLLLLDEPLAGLDWKARADVVNLLWSLKGDRTLIVVSHDLKELAPLVDRAWQMEMGGHLSEQLWPSSDS</sequence>
<dbReference type="InterPro" id="IPR050095">
    <property type="entry name" value="ECF_ABC_transporter_ATP-bd"/>
</dbReference>
<keyword evidence="6" id="KW-1185">Reference proteome</keyword>